<keyword evidence="4" id="KW-0663">Pyridoxal phosphate</keyword>
<protein>
    <recommendedName>
        <fullName evidence="3">cysteine desulfurase</fullName>
        <ecNumber evidence="3">2.8.1.7</ecNumber>
    </recommendedName>
</protein>
<evidence type="ECO:0000313" key="8">
    <source>
        <dbReference type="EMBL" id="PPE05045.1"/>
    </source>
</evidence>
<comment type="cofactor">
    <cofactor evidence="1 6">
        <name>pyridoxal 5'-phosphate</name>
        <dbReference type="ChEBI" id="CHEBI:597326"/>
    </cofactor>
</comment>
<proteinExistence type="inferred from homology"/>
<accession>A0A8E2QYQ8</accession>
<dbReference type="InterPro" id="IPR015421">
    <property type="entry name" value="PyrdxlP-dep_Trfase_major"/>
</dbReference>
<organism evidence="8 9">
    <name type="scientific">Entomoplasma ellychniae</name>
    <dbReference type="NCBI Taxonomy" id="2114"/>
    <lineage>
        <taxon>Bacteria</taxon>
        <taxon>Bacillati</taxon>
        <taxon>Mycoplasmatota</taxon>
        <taxon>Mollicutes</taxon>
        <taxon>Entomoplasmatales</taxon>
        <taxon>Entomoplasmataceae</taxon>
        <taxon>Entomoplasma</taxon>
    </lineage>
</organism>
<name>A0A8E2QYQ8_9MOLU</name>
<evidence type="ECO:0000256" key="3">
    <source>
        <dbReference type="ARBA" id="ARBA00012239"/>
    </source>
</evidence>
<comment type="similarity">
    <text evidence="2">Belongs to the class-V pyridoxal-phosphate-dependent aminotransferase family. Csd subfamily.</text>
</comment>
<comment type="caution">
    <text evidence="8">The sequence shown here is derived from an EMBL/GenBank/DDBJ whole genome shotgun (WGS) entry which is preliminary data.</text>
</comment>
<dbReference type="AlphaFoldDB" id="A0A8E2QYQ8"/>
<dbReference type="EC" id="2.8.1.7" evidence="3"/>
<dbReference type="PANTHER" id="PTHR43586">
    <property type="entry name" value="CYSTEINE DESULFURASE"/>
    <property type="match status" value="1"/>
</dbReference>
<feature type="domain" description="Aminotransferase class V" evidence="7">
    <location>
        <begin position="19"/>
        <end position="393"/>
    </location>
</feature>
<dbReference type="Pfam" id="PF00266">
    <property type="entry name" value="Aminotran_5"/>
    <property type="match status" value="1"/>
</dbReference>
<reference evidence="8 9" key="1">
    <citation type="submission" date="2017-11" db="EMBL/GenBank/DDBJ databases">
        <title>Genome sequence of Entomoplasma ellychniae ELCN-1 (ATCC 43707).</title>
        <authorList>
            <person name="Lo W.-S."/>
            <person name="Gasparich G.E."/>
            <person name="Kuo C.-H."/>
        </authorList>
    </citation>
    <scope>NUCLEOTIDE SEQUENCE [LARGE SCALE GENOMIC DNA]</scope>
    <source>
        <strain evidence="8 9">ELCN-1</strain>
    </source>
</reference>
<dbReference type="EMBL" id="PHND01000001">
    <property type="protein sequence ID" value="PPE05045.1"/>
    <property type="molecule type" value="Genomic_DNA"/>
</dbReference>
<evidence type="ECO:0000256" key="5">
    <source>
        <dbReference type="ARBA" id="ARBA00050776"/>
    </source>
</evidence>
<dbReference type="SUPFAM" id="SSF53383">
    <property type="entry name" value="PLP-dependent transferases"/>
    <property type="match status" value="1"/>
</dbReference>
<keyword evidence="9" id="KW-1185">Reference proteome</keyword>
<dbReference type="PIRSF" id="PIRSF005572">
    <property type="entry name" value="NifS"/>
    <property type="match status" value="1"/>
</dbReference>
<evidence type="ECO:0000256" key="1">
    <source>
        <dbReference type="ARBA" id="ARBA00001933"/>
    </source>
</evidence>
<dbReference type="Gene3D" id="3.90.1150.10">
    <property type="entry name" value="Aspartate Aminotransferase, domain 1"/>
    <property type="match status" value="1"/>
</dbReference>
<dbReference type="PROSITE" id="PS00595">
    <property type="entry name" value="AA_TRANSFER_CLASS_5"/>
    <property type="match status" value="1"/>
</dbReference>
<dbReference type="Gene3D" id="3.40.640.10">
    <property type="entry name" value="Type I PLP-dependent aspartate aminotransferase-like (Major domain)"/>
    <property type="match status" value="1"/>
</dbReference>
<dbReference type="InterPro" id="IPR020578">
    <property type="entry name" value="Aminotrans_V_PyrdxlP_BS"/>
</dbReference>
<dbReference type="PANTHER" id="PTHR43586:SF8">
    <property type="entry name" value="CYSTEINE DESULFURASE 1, CHLOROPLASTIC"/>
    <property type="match status" value="1"/>
</dbReference>
<dbReference type="InterPro" id="IPR000192">
    <property type="entry name" value="Aminotrans_V_dom"/>
</dbReference>
<evidence type="ECO:0000256" key="6">
    <source>
        <dbReference type="RuleBase" id="RU004504"/>
    </source>
</evidence>
<evidence type="ECO:0000313" key="9">
    <source>
        <dbReference type="Proteomes" id="UP000239010"/>
    </source>
</evidence>
<dbReference type="InterPro" id="IPR015422">
    <property type="entry name" value="PyrdxlP-dep_Trfase_small"/>
</dbReference>
<dbReference type="Proteomes" id="UP000239010">
    <property type="component" value="Unassembled WGS sequence"/>
</dbReference>
<dbReference type="InterPro" id="IPR015424">
    <property type="entry name" value="PyrdxlP-dep_Trfase"/>
</dbReference>
<evidence type="ECO:0000256" key="4">
    <source>
        <dbReference type="ARBA" id="ARBA00022898"/>
    </source>
</evidence>
<evidence type="ECO:0000256" key="2">
    <source>
        <dbReference type="ARBA" id="ARBA00010447"/>
    </source>
</evidence>
<dbReference type="GO" id="GO:0031071">
    <property type="term" value="F:cysteine desulfurase activity"/>
    <property type="evidence" value="ECO:0007669"/>
    <property type="project" value="UniProtKB-EC"/>
</dbReference>
<sequence>MNKNIKNLFPFFKNNPEKVYFDSAASSLKLSKVIEAERNFLTTNGANPHVTDYEKGFEALEKLNYVRSLVRNMINACKTEEVIFTSGTTQSINTLANGIAEFIKKDDEILLTELEHSSNMMPWINLVKNTGAKIKKITLADDFTIDINDLKNQINKNTKIITISHVTNTLGTKNDIAAIVKVVKNINSGIIIHVDCAQSIAHEVIDVQNLGVDFISFSTHKIYSSFGLGVLWGKYDLLDKLKPFLFGGGMNLKIDSDFNYKLKSLPDKLEGGTPNIQAIYGFEQAINFINKIKLKNIISHETSLKKYFVQKVNEKKLNCKIDFYNLNNNSPIILFNVKGVNPQDITTFLDKKYNILARGGANCARRINGVIGVEIAVRISFAIYNTFEEVDILIEALSNSEDFLSTII</sequence>
<comment type="catalytic activity">
    <reaction evidence="5">
        <text>(sulfur carrier)-H + L-cysteine = (sulfur carrier)-SH + L-alanine</text>
        <dbReference type="Rhea" id="RHEA:43892"/>
        <dbReference type="Rhea" id="RHEA-COMP:14737"/>
        <dbReference type="Rhea" id="RHEA-COMP:14739"/>
        <dbReference type="ChEBI" id="CHEBI:29917"/>
        <dbReference type="ChEBI" id="CHEBI:35235"/>
        <dbReference type="ChEBI" id="CHEBI:57972"/>
        <dbReference type="ChEBI" id="CHEBI:64428"/>
        <dbReference type="EC" id="2.8.1.7"/>
    </reaction>
</comment>
<dbReference type="RefSeq" id="WP_104206120.1">
    <property type="nucleotide sequence ID" value="NZ_PHND01000001.1"/>
</dbReference>
<dbReference type="InterPro" id="IPR016454">
    <property type="entry name" value="Cysteine_dSase"/>
</dbReference>
<gene>
    <name evidence="8" type="primary">sufS</name>
    <name evidence="8" type="ORF">EELLY_v1c07330</name>
</gene>
<evidence type="ECO:0000259" key="7">
    <source>
        <dbReference type="Pfam" id="PF00266"/>
    </source>
</evidence>